<dbReference type="Gramene" id="KRH02777">
    <property type="protein sequence ID" value="KRH02777"/>
    <property type="gene ID" value="GLYMA_17G059000"/>
</dbReference>
<dbReference type="InParanoid" id="A0A0R0FIL1"/>
<gene>
    <name evidence="2" type="ORF">GLYMA_17G059000</name>
</gene>
<reference evidence="2 3" key="1">
    <citation type="journal article" date="2010" name="Nature">
        <title>Genome sequence of the palaeopolyploid soybean.</title>
        <authorList>
            <person name="Schmutz J."/>
            <person name="Cannon S.B."/>
            <person name="Schlueter J."/>
            <person name="Ma J."/>
            <person name="Mitros T."/>
            <person name="Nelson W."/>
            <person name="Hyten D.L."/>
            <person name="Song Q."/>
            <person name="Thelen J.J."/>
            <person name="Cheng J."/>
            <person name="Xu D."/>
            <person name="Hellsten U."/>
            <person name="May G.D."/>
            <person name="Yu Y."/>
            <person name="Sakurai T."/>
            <person name="Umezawa T."/>
            <person name="Bhattacharyya M.K."/>
            <person name="Sandhu D."/>
            <person name="Valliyodan B."/>
            <person name="Lindquist E."/>
            <person name="Peto M."/>
            <person name="Grant D."/>
            <person name="Shu S."/>
            <person name="Goodstein D."/>
            <person name="Barry K."/>
            <person name="Futrell-Griggs M."/>
            <person name="Abernathy B."/>
            <person name="Du J."/>
            <person name="Tian Z."/>
            <person name="Zhu L."/>
            <person name="Gill N."/>
            <person name="Joshi T."/>
            <person name="Libault M."/>
            <person name="Sethuraman A."/>
            <person name="Zhang X.-C."/>
            <person name="Shinozaki K."/>
            <person name="Nguyen H.T."/>
            <person name="Wing R.A."/>
            <person name="Cregan P."/>
            <person name="Specht J."/>
            <person name="Grimwood J."/>
            <person name="Rokhsar D."/>
            <person name="Stacey G."/>
            <person name="Shoemaker R.C."/>
            <person name="Jackson S.A."/>
        </authorList>
    </citation>
    <scope>NUCLEOTIDE SEQUENCE [LARGE SCALE GENOMIC DNA]</scope>
    <source>
        <strain evidence="3">cv. Williams 82</strain>
        <tissue evidence="2">Callus</tissue>
    </source>
</reference>
<feature type="compositionally biased region" description="Basic residues" evidence="1">
    <location>
        <begin position="30"/>
        <end position="41"/>
    </location>
</feature>
<feature type="compositionally biased region" description="Basic and acidic residues" evidence="1">
    <location>
        <begin position="19"/>
        <end position="29"/>
    </location>
</feature>
<evidence type="ECO:0000313" key="3">
    <source>
        <dbReference type="EnsemblPlants" id="KRH02777"/>
    </source>
</evidence>
<feature type="compositionally biased region" description="Polar residues" evidence="1">
    <location>
        <begin position="1"/>
        <end position="18"/>
    </location>
</feature>
<reference evidence="2" key="3">
    <citation type="submission" date="2018-07" db="EMBL/GenBank/DDBJ databases">
        <title>WGS assembly of Glycine max.</title>
        <authorList>
            <person name="Schmutz J."/>
            <person name="Cannon S."/>
            <person name="Schlueter J."/>
            <person name="Ma J."/>
            <person name="Mitros T."/>
            <person name="Nelson W."/>
            <person name="Hyten D."/>
            <person name="Song Q."/>
            <person name="Thelen J."/>
            <person name="Cheng J."/>
            <person name="Xu D."/>
            <person name="Hellsten U."/>
            <person name="May G."/>
            <person name="Yu Y."/>
            <person name="Sakurai T."/>
            <person name="Umezawa T."/>
            <person name="Bhattacharyya M."/>
            <person name="Sandhu D."/>
            <person name="Valliyodan B."/>
            <person name="Lindquist E."/>
            <person name="Peto M."/>
            <person name="Grant D."/>
            <person name="Shu S."/>
            <person name="Goodstein D."/>
            <person name="Barry K."/>
            <person name="Futrell-Griggs M."/>
            <person name="Abernathy B."/>
            <person name="Du J."/>
            <person name="Tian Z."/>
            <person name="Zhu L."/>
            <person name="Gill N."/>
            <person name="Joshi T."/>
            <person name="Libault M."/>
            <person name="Sethuraman A."/>
            <person name="Zhang X."/>
            <person name="Shinozaki K."/>
            <person name="Nguyen H."/>
            <person name="Wing R."/>
            <person name="Cregan P."/>
            <person name="Specht J."/>
            <person name="Grimwood J."/>
            <person name="Rokhsar D."/>
            <person name="Stacey G."/>
            <person name="Shoemaker R."/>
            <person name="Jackson S."/>
        </authorList>
    </citation>
    <scope>NUCLEOTIDE SEQUENCE</scope>
    <source>
        <tissue evidence="2">Callus</tissue>
    </source>
</reference>
<organism evidence="2">
    <name type="scientific">Glycine max</name>
    <name type="common">Soybean</name>
    <name type="synonym">Glycine hispida</name>
    <dbReference type="NCBI Taxonomy" id="3847"/>
    <lineage>
        <taxon>Eukaryota</taxon>
        <taxon>Viridiplantae</taxon>
        <taxon>Streptophyta</taxon>
        <taxon>Embryophyta</taxon>
        <taxon>Tracheophyta</taxon>
        <taxon>Spermatophyta</taxon>
        <taxon>Magnoliopsida</taxon>
        <taxon>eudicotyledons</taxon>
        <taxon>Gunneridae</taxon>
        <taxon>Pentapetalae</taxon>
        <taxon>rosids</taxon>
        <taxon>fabids</taxon>
        <taxon>Fabales</taxon>
        <taxon>Fabaceae</taxon>
        <taxon>Papilionoideae</taxon>
        <taxon>50 kb inversion clade</taxon>
        <taxon>NPAAA clade</taxon>
        <taxon>indigoferoid/millettioid clade</taxon>
        <taxon>Phaseoleae</taxon>
        <taxon>Glycine</taxon>
        <taxon>Glycine subgen. Soja</taxon>
    </lineage>
</organism>
<dbReference type="EMBL" id="CM000850">
    <property type="protein sequence ID" value="KRH02777.1"/>
    <property type="molecule type" value="Genomic_DNA"/>
</dbReference>
<accession>A0A0R0FIL1</accession>
<sequence>MLSFTLIPQTLPPFSSMETNKDPSGSKKESTRKRRRRNRMTRAARIWRQMKEMCSFPHWIGFKQVISVFLHE</sequence>
<evidence type="ECO:0000313" key="4">
    <source>
        <dbReference type="Proteomes" id="UP000008827"/>
    </source>
</evidence>
<dbReference type="EnsemblPlants" id="KRH02777">
    <property type="protein sequence ID" value="KRH02777"/>
    <property type="gene ID" value="GLYMA_17G059000"/>
</dbReference>
<protein>
    <submittedName>
        <fullName evidence="2 3">Uncharacterized protein</fullName>
    </submittedName>
</protein>
<reference evidence="3" key="2">
    <citation type="submission" date="2018-02" db="UniProtKB">
        <authorList>
            <consortium name="EnsemblPlants"/>
        </authorList>
    </citation>
    <scope>IDENTIFICATION</scope>
    <source>
        <strain evidence="3">Williams 82</strain>
    </source>
</reference>
<evidence type="ECO:0000256" key="1">
    <source>
        <dbReference type="SAM" id="MobiDB-lite"/>
    </source>
</evidence>
<proteinExistence type="predicted"/>
<evidence type="ECO:0000313" key="2">
    <source>
        <dbReference type="EMBL" id="KRH02777.1"/>
    </source>
</evidence>
<keyword evidence="4" id="KW-1185">Reference proteome</keyword>
<dbReference type="Proteomes" id="UP000008827">
    <property type="component" value="Chromosome 17"/>
</dbReference>
<name>A0A0R0FIL1_SOYBN</name>
<feature type="region of interest" description="Disordered" evidence="1">
    <location>
        <begin position="1"/>
        <end position="41"/>
    </location>
</feature>
<dbReference type="AlphaFoldDB" id="A0A0R0FIL1"/>